<feature type="domain" description="Calcineurin-like phosphoesterase" evidence="2">
    <location>
        <begin position="3"/>
        <end position="201"/>
    </location>
</feature>
<sequence>MIRMLHAGDLHLDSPFTSLKYFPENLWTQVYESTFDSFHQIVQLAITQQVDVVILTGDIYDGADRSVKAQARLIRELEQLGNAQIPVVMIHGNHDHLAGEWLNLPFPENVYLLGPEVETIQLSFENGETACFTGFSYAQRAVHERMITQYPVKNAQVDYQIGLLHGNLEGSQSGHSPYAPFTIAELLEKKYDYWALGHIHQRKVLHELPAIVYSGNIQGRNKKEVGEKGCYLVELSPHDCRLVFHPTAPIIWQELSIDCAEISGIKGIYLMLSEALEKLEQEGKNKLLKVILKHVELSDPQELKALKNGELLAAFQDGQQLKQPFIWMYQLEIEEQEALSEFGTAYYQVEWEKMLKELTTEATFEQLAAPLFDHPNHLPFLEALSIEEKNEVIAHSKQLILQQLSKKKRGDLREDL</sequence>
<dbReference type="InterPro" id="IPR050535">
    <property type="entry name" value="DNA_Repair-Maintenance_Comp"/>
</dbReference>
<evidence type="ECO:0000313" key="3">
    <source>
        <dbReference type="EMBL" id="SER60777.1"/>
    </source>
</evidence>
<dbReference type="SUPFAM" id="SSF56300">
    <property type="entry name" value="Metallo-dependent phosphatases"/>
    <property type="match status" value="1"/>
</dbReference>
<dbReference type="PANTHER" id="PTHR30337:SF7">
    <property type="entry name" value="PHOSPHOESTERASE"/>
    <property type="match status" value="1"/>
</dbReference>
<evidence type="ECO:0000256" key="1">
    <source>
        <dbReference type="ARBA" id="ARBA00022801"/>
    </source>
</evidence>
<dbReference type="CDD" id="cd00840">
    <property type="entry name" value="MPP_Mre11_N"/>
    <property type="match status" value="1"/>
</dbReference>
<proteinExistence type="predicted"/>
<dbReference type="GO" id="GO:0004527">
    <property type="term" value="F:exonuclease activity"/>
    <property type="evidence" value="ECO:0007669"/>
    <property type="project" value="UniProtKB-KW"/>
</dbReference>
<reference evidence="3 4" key="1">
    <citation type="submission" date="2016-10" db="EMBL/GenBank/DDBJ databases">
        <authorList>
            <person name="de Groot N.N."/>
        </authorList>
    </citation>
    <scope>NUCLEOTIDE SEQUENCE [LARGE SCALE GENOMIC DNA]</scope>
    <source>
        <strain evidence="3 4">DSM 13760</strain>
    </source>
</reference>
<keyword evidence="4" id="KW-1185">Reference proteome</keyword>
<dbReference type="InterPro" id="IPR041796">
    <property type="entry name" value="Mre11_N"/>
</dbReference>
<gene>
    <name evidence="3" type="ORF">SAMN04488559_102131</name>
</gene>
<dbReference type="Gene3D" id="3.60.21.10">
    <property type="match status" value="1"/>
</dbReference>
<dbReference type="EMBL" id="FOHA01000002">
    <property type="protein sequence ID" value="SER60777.1"/>
    <property type="molecule type" value="Genomic_DNA"/>
</dbReference>
<evidence type="ECO:0000313" key="4">
    <source>
        <dbReference type="Proteomes" id="UP000198948"/>
    </source>
</evidence>
<name>A0A1H9QK58_9LACT</name>
<organism evidence="3 4">
    <name type="scientific">Isobaculum melis</name>
    <dbReference type="NCBI Taxonomy" id="142588"/>
    <lineage>
        <taxon>Bacteria</taxon>
        <taxon>Bacillati</taxon>
        <taxon>Bacillota</taxon>
        <taxon>Bacilli</taxon>
        <taxon>Lactobacillales</taxon>
        <taxon>Carnobacteriaceae</taxon>
        <taxon>Isobaculum</taxon>
    </lineage>
</organism>
<dbReference type="RefSeq" id="WP_245706220.1">
    <property type="nucleotide sequence ID" value="NZ_FOHA01000002.1"/>
</dbReference>
<evidence type="ECO:0000259" key="2">
    <source>
        <dbReference type="Pfam" id="PF00149"/>
    </source>
</evidence>
<dbReference type="PIRSF" id="PIRSF033091">
    <property type="entry name" value="Pesterase_YhaO"/>
    <property type="match status" value="1"/>
</dbReference>
<dbReference type="PANTHER" id="PTHR30337">
    <property type="entry name" value="COMPONENT OF ATP-DEPENDENT DSDNA EXONUCLEASE"/>
    <property type="match status" value="1"/>
</dbReference>
<dbReference type="Pfam" id="PF00149">
    <property type="entry name" value="Metallophos"/>
    <property type="match status" value="1"/>
</dbReference>
<dbReference type="Proteomes" id="UP000198948">
    <property type="component" value="Unassembled WGS sequence"/>
</dbReference>
<dbReference type="InterPro" id="IPR004843">
    <property type="entry name" value="Calcineurin-like_PHP"/>
</dbReference>
<dbReference type="AlphaFoldDB" id="A0A1H9QK58"/>
<keyword evidence="3" id="KW-0269">Exonuclease</keyword>
<protein>
    <submittedName>
        <fullName evidence="3">DNA repair exonuclease SbcCD nuclease subunit</fullName>
    </submittedName>
</protein>
<dbReference type="InterPro" id="IPR014576">
    <property type="entry name" value="Pesterase_YhaO"/>
</dbReference>
<dbReference type="STRING" id="142588.SAMN04488559_102131"/>
<accession>A0A1H9QK58</accession>
<dbReference type="InterPro" id="IPR029052">
    <property type="entry name" value="Metallo-depent_PP-like"/>
</dbReference>
<keyword evidence="1" id="KW-0378">Hydrolase</keyword>
<keyword evidence="3" id="KW-0540">Nuclease</keyword>